<sequence length="335" mass="38874">MSILEDEISLAMAAENPEEKETMSTASDHLPRVVSCGMSLFKWKGFWMYEELFKAAEAMRDHFEPNQDDIILTSFPKTGTTWLKALIHTILRSSTEEDPLVELNPHELVPVLELQMYPGNPNLMDQAPPPRIFQTHFPFEILPEPVKKSGCKIVYVARNPADTLVSLWQFTNKRNQGTNYCVSLEEAFHAFCEGTVADGPYLDHVLGYWKERTKIFFITYEELKEDPYKHIARLAEFLGRRSLSEEEVRDVEWRCSLDRLRGVKANRGRKENHWSGYPYEAFFRRGMVGDWKNHLSQDMIERLMVITNQKLDGSGLQFKWEMETTSTAPDEIINN</sequence>
<proteinExistence type="inferred from homology"/>
<accession>A0AAV7E9A6</accession>
<organism evidence="5 6">
    <name type="scientific">Aristolochia fimbriata</name>
    <name type="common">White veined hardy Dutchman's pipe vine</name>
    <dbReference type="NCBI Taxonomy" id="158543"/>
    <lineage>
        <taxon>Eukaryota</taxon>
        <taxon>Viridiplantae</taxon>
        <taxon>Streptophyta</taxon>
        <taxon>Embryophyta</taxon>
        <taxon>Tracheophyta</taxon>
        <taxon>Spermatophyta</taxon>
        <taxon>Magnoliopsida</taxon>
        <taxon>Magnoliidae</taxon>
        <taxon>Piperales</taxon>
        <taxon>Aristolochiaceae</taxon>
        <taxon>Aristolochia</taxon>
    </lineage>
</organism>
<evidence type="ECO:0000256" key="3">
    <source>
        <dbReference type="RuleBase" id="RU361155"/>
    </source>
</evidence>
<evidence type="ECO:0000259" key="4">
    <source>
        <dbReference type="Pfam" id="PF00685"/>
    </source>
</evidence>
<feature type="domain" description="Sulfotransferase" evidence="4">
    <location>
        <begin position="67"/>
        <end position="315"/>
    </location>
</feature>
<gene>
    <name evidence="5" type="ORF">H6P81_016643</name>
</gene>
<dbReference type="Proteomes" id="UP000825729">
    <property type="component" value="Unassembled WGS sequence"/>
</dbReference>
<evidence type="ECO:0000256" key="2">
    <source>
        <dbReference type="ARBA" id="ARBA00022679"/>
    </source>
</evidence>
<name>A0AAV7E9A6_ARIFI</name>
<evidence type="ECO:0000313" key="5">
    <source>
        <dbReference type="EMBL" id="KAG9445303.1"/>
    </source>
</evidence>
<evidence type="ECO:0000313" key="6">
    <source>
        <dbReference type="Proteomes" id="UP000825729"/>
    </source>
</evidence>
<reference evidence="5 6" key="1">
    <citation type="submission" date="2021-07" db="EMBL/GenBank/DDBJ databases">
        <title>The Aristolochia fimbriata genome: insights into angiosperm evolution, floral development and chemical biosynthesis.</title>
        <authorList>
            <person name="Jiao Y."/>
        </authorList>
    </citation>
    <scope>NUCLEOTIDE SEQUENCE [LARGE SCALE GENOMIC DNA]</scope>
    <source>
        <strain evidence="5">IBCAS-2021</strain>
        <tissue evidence="5">Leaf</tissue>
    </source>
</reference>
<keyword evidence="6" id="KW-1185">Reference proteome</keyword>
<dbReference type="PANTHER" id="PTHR11783">
    <property type="entry name" value="SULFOTRANSFERASE SULT"/>
    <property type="match status" value="1"/>
</dbReference>
<comment type="caution">
    <text evidence="5">The sequence shown here is derived from an EMBL/GenBank/DDBJ whole genome shotgun (WGS) entry which is preliminary data.</text>
</comment>
<dbReference type="InterPro" id="IPR000863">
    <property type="entry name" value="Sulfotransferase_dom"/>
</dbReference>
<dbReference type="InterPro" id="IPR027417">
    <property type="entry name" value="P-loop_NTPase"/>
</dbReference>
<dbReference type="Gene3D" id="3.40.50.300">
    <property type="entry name" value="P-loop containing nucleotide triphosphate hydrolases"/>
    <property type="match status" value="1"/>
</dbReference>
<dbReference type="AlphaFoldDB" id="A0AAV7E9A6"/>
<dbReference type="GO" id="GO:0008146">
    <property type="term" value="F:sulfotransferase activity"/>
    <property type="evidence" value="ECO:0007669"/>
    <property type="project" value="InterPro"/>
</dbReference>
<dbReference type="Pfam" id="PF00685">
    <property type="entry name" value="Sulfotransfer_1"/>
    <property type="match status" value="1"/>
</dbReference>
<dbReference type="EC" id="2.8.2.-" evidence="3"/>
<evidence type="ECO:0000256" key="1">
    <source>
        <dbReference type="ARBA" id="ARBA00005771"/>
    </source>
</evidence>
<dbReference type="EMBL" id="JAINDJ010000006">
    <property type="protein sequence ID" value="KAG9445303.1"/>
    <property type="molecule type" value="Genomic_DNA"/>
</dbReference>
<protein>
    <recommendedName>
        <fullName evidence="3">Sulfotransferase</fullName>
        <ecNumber evidence="3">2.8.2.-</ecNumber>
    </recommendedName>
</protein>
<keyword evidence="2 3" id="KW-0808">Transferase</keyword>
<comment type="similarity">
    <text evidence="1 3">Belongs to the sulfotransferase 1 family.</text>
</comment>
<dbReference type="SUPFAM" id="SSF52540">
    <property type="entry name" value="P-loop containing nucleoside triphosphate hydrolases"/>
    <property type="match status" value="1"/>
</dbReference>